<evidence type="ECO:0000259" key="8">
    <source>
        <dbReference type="SMART" id="SM01349"/>
    </source>
</evidence>
<keyword evidence="3" id="KW-0132">Cell division</keyword>
<dbReference type="GO" id="GO:0005881">
    <property type="term" value="C:cytoplasmic microtubule"/>
    <property type="evidence" value="ECO:0007669"/>
    <property type="project" value="TreeGrafter"/>
</dbReference>
<evidence type="ECO:0000256" key="4">
    <source>
        <dbReference type="ARBA" id="ARBA00022701"/>
    </source>
</evidence>
<dbReference type="GO" id="GO:0090307">
    <property type="term" value="P:mitotic spindle assembly"/>
    <property type="evidence" value="ECO:0007669"/>
    <property type="project" value="TreeGrafter"/>
</dbReference>
<feature type="compositionally biased region" description="Polar residues" evidence="6">
    <location>
        <begin position="257"/>
        <end position="269"/>
    </location>
</feature>
<dbReference type="AlphaFoldDB" id="A0A8H7SQS8"/>
<gene>
    <name evidence="9" type="ORF">INT48_001929</name>
</gene>
<dbReference type="GO" id="GO:0008017">
    <property type="term" value="F:microtubule binding"/>
    <property type="evidence" value="ECO:0007669"/>
    <property type="project" value="TreeGrafter"/>
</dbReference>
<dbReference type="GO" id="GO:1990023">
    <property type="term" value="C:mitotic spindle midzone"/>
    <property type="evidence" value="ECO:0007669"/>
    <property type="project" value="TreeGrafter"/>
</dbReference>
<dbReference type="InterPro" id="IPR034085">
    <property type="entry name" value="TOG"/>
</dbReference>
<keyword evidence="5" id="KW-0131">Cell cycle</keyword>
<keyword evidence="5" id="KW-0498">Mitosis</keyword>
<dbReference type="PANTHER" id="PTHR21567:SF9">
    <property type="entry name" value="CLIP-ASSOCIATING PROTEIN"/>
    <property type="match status" value="1"/>
</dbReference>
<evidence type="ECO:0000256" key="3">
    <source>
        <dbReference type="ARBA" id="ARBA00022618"/>
    </source>
</evidence>
<feature type="transmembrane region" description="Helical" evidence="7">
    <location>
        <begin position="65"/>
        <end position="85"/>
    </location>
</feature>
<evidence type="ECO:0000256" key="7">
    <source>
        <dbReference type="SAM" id="Phobius"/>
    </source>
</evidence>
<dbReference type="Pfam" id="PF12348">
    <property type="entry name" value="CLASP_N"/>
    <property type="match status" value="1"/>
</dbReference>
<comment type="caution">
    <text evidence="9">The sequence shown here is derived from an EMBL/GenBank/DDBJ whole genome shotgun (WGS) entry which is preliminary data.</text>
</comment>
<organism evidence="9 10">
    <name type="scientific">Thamnidium elegans</name>
    <dbReference type="NCBI Taxonomy" id="101142"/>
    <lineage>
        <taxon>Eukaryota</taxon>
        <taxon>Fungi</taxon>
        <taxon>Fungi incertae sedis</taxon>
        <taxon>Mucoromycota</taxon>
        <taxon>Mucoromycotina</taxon>
        <taxon>Mucoromycetes</taxon>
        <taxon>Mucorales</taxon>
        <taxon>Mucorineae</taxon>
        <taxon>Mucoraceae</taxon>
        <taxon>Thamnidium</taxon>
    </lineage>
</organism>
<comment type="subcellular location">
    <subcellularLocation>
        <location evidence="1">Cytoplasm</location>
        <location evidence="1">Cytoskeleton</location>
        <location evidence="1">Spindle</location>
    </subcellularLocation>
</comment>
<dbReference type="SUPFAM" id="SSF48371">
    <property type="entry name" value="ARM repeat"/>
    <property type="match status" value="1"/>
</dbReference>
<keyword evidence="10" id="KW-1185">Reference proteome</keyword>
<accession>A0A8H7SQS8</accession>
<keyword evidence="7" id="KW-0472">Membrane</keyword>
<keyword evidence="7" id="KW-0812">Transmembrane</keyword>
<dbReference type="SMART" id="SM01349">
    <property type="entry name" value="TOG"/>
    <property type="match status" value="1"/>
</dbReference>
<feature type="compositionally biased region" description="Polar residues" evidence="6">
    <location>
        <begin position="949"/>
        <end position="975"/>
    </location>
</feature>
<feature type="domain" description="TOG" evidence="8">
    <location>
        <begin position="5"/>
        <end position="233"/>
    </location>
</feature>
<feature type="region of interest" description="Disordered" evidence="6">
    <location>
        <begin position="949"/>
        <end position="1028"/>
    </location>
</feature>
<comment type="similarity">
    <text evidence="2">Belongs to the CLASP family.</text>
</comment>
<dbReference type="Proteomes" id="UP000613177">
    <property type="component" value="Unassembled WGS sequence"/>
</dbReference>
<evidence type="ECO:0000256" key="1">
    <source>
        <dbReference type="ARBA" id="ARBA00004186"/>
    </source>
</evidence>
<protein>
    <recommendedName>
        <fullName evidence="8">TOG domain-containing protein</fullName>
    </recommendedName>
</protein>
<evidence type="ECO:0000313" key="9">
    <source>
        <dbReference type="EMBL" id="KAG2232453.1"/>
    </source>
</evidence>
<dbReference type="InterPro" id="IPR011989">
    <property type="entry name" value="ARM-like"/>
</dbReference>
<dbReference type="Gene3D" id="1.25.10.10">
    <property type="entry name" value="Leucine-rich Repeat Variant"/>
    <property type="match status" value="1"/>
</dbReference>
<dbReference type="GO" id="GO:0005815">
    <property type="term" value="C:microtubule organizing center"/>
    <property type="evidence" value="ECO:0007669"/>
    <property type="project" value="TreeGrafter"/>
</dbReference>
<dbReference type="InterPro" id="IPR024395">
    <property type="entry name" value="CLASP_N_dom"/>
</dbReference>
<evidence type="ECO:0000256" key="5">
    <source>
        <dbReference type="ARBA" id="ARBA00022776"/>
    </source>
</evidence>
<dbReference type="GO" id="GO:0005876">
    <property type="term" value="C:spindle microtubule"/>
    <property type="evidence" value="ECO:0007669"/>
    <property type="project" value="TreeGrafter"/>
</dbReference>
<proteinExistence type="inferred from homology"/>
<name>A0A8H7SQS8_9FUNG</name>
<dbReference type="EMBL" id="JAEPRE010000111">
    <property type="protein sequence ID" value="KAG2232453.1"/>
    <property type="molecule type" value="Genomic_DNA"/>
</dbReference>
<sequence>MSNTEIASNKSVEKEFEKVNRIFQGKENESNWEERDGLIKQLGDMLNSTNVSEYKEVIIHSLRTSVAMAALLLVSTISITLGSILDHYTMEIILSNLMKCSVVTKKLMSTKVMEVTIVFLSNTPFYPKMITMLCNSMKEKNVQLRQLCCTYIQTILKTHGSQESVRAIVEKSDTSFSIDNFLKKELVDASPTVRDACRSLYWTYSQYWPEKAKRVYDMLDLPTQKALGRSKPMECISSATSSTRLVKTPLLKRSASERSSVSKNTSVPLSSRAVPVKRSPSFPGPGSSSFSGLSSLPSYARPVAPKSTLIRSISSPVAPKRVPTLSKQLKQKPAATATTLKTTAATTAVKTTTAAKSLPITAAKVTATTTTTTLTATSTTLNKSLLSHRPSLSQRKEDLEAMSLLSMLKDNSSHIKSKGIRLLAERIKDVPYEPTLTTTLPSNVPKKIDILPLLMDLLSRKEFDSEIHQTLMCWECITSIFTNIFSLRHYGPTLIIADQQQRQYPNSDKRMKVWKTYSKGLRRLKMFLKRNDTLLAERLLSILTSVKSTEQKLLDASIKHDLRLNPSHQGSLEVGLLKWMNELLHDYIGLPEDEDEELLVEGSDWLDNSDGIIAEQWFDTSAHMKSYVSFVVDMLFETNENDEKYPLLCCMIRNLKLANQKVFERELDQLDRKQKIMIEDALIVDSRSLSRDDEYSVLFEAEYSVPCEAENIPPASSCKRKMPSSVDADVDEPRQKMTKINGDAVNTVSPVQSIAIESPKRKADSLAQESALYNKRRKSLKRTARKHFLERYGSEKVLSELSREDYKLLTTKTRRCYSENNTAVEEVKELRFSVAQVEALTNASQEFVLELYKKFATENGFPELIDQVKNKSSIIESTTCEADNTPLDDDPEIRKRFRQQTSQDRHLNLLRNGPTTHRIDSEGVEKHLELETTKPLRTKELYVSSVLPSFSSNDDTHTEAGSNHGSKNAYSTGSEGSKRSQGSLHSLSTSHGSPQSQATNQGSPRSQDASQGSKLSNHPAEEDFSIQA</sequence>
<evidence type="ECO:0000313" key="10">
    <source>
        <dbReference type="Proteomes" id="UP000613177"/>
    </source>
</evidence>
<reference evidence="9" key="1">
    <citation type="submission" date="2021-01" db="EMBL/GenBank/DDBJ databases">
        <title>Metabolic potential, ecology and presence of endohyphal bacteria is reflected in genomic diversity of Mucoromycotina.</title>
        <authorList>
            <person name="Muszewska A."/>
            <person name="Okrasinska A."/>
            <person name="Steczkiewicz K."/>
            <person name="Drgas O."/>
            <person name="Orlowska M."/>
            <person name="Perlinska-Lenart U."/>
            <person name="Aleksandrzak-Piekarczyk T."/>
            <person name="Szatraj K."/>
            <person name="Zielenkiewicz U."/>
            <person name="Pilsyk S."/>
            <person name="Malc E."/>
            <person name="Mieczkowski P."/>
            <person name="Kruszewska J.S."/>
            <person name="Biernat P."/>
            <person name="Pawlowska J."/>
        </authorList>
    </citation>
    <scope>NUCLEOTIDE SEQUENCE</scope>
    <source>
        <strain evidence="9">WA0000018081</strain>
    </source>
</reference>
<feature type="compositionally biased region" description="Low complexity" evidence="6">
    <location>
        <begin position="279"/>
        <end position="295"/>
    </location>
</feature>
<keyword evidence="4" id="KW-0493">Microtubule</keyword>
<keyword evidence="7" id="KW-1133">Transmembrane helix</keyword>
<dbReference type="PANTHER" id="PTHR21567">
    <property type="entry name" value="CLASP"/>
    <property type="match status" value="1"/>
</dbReference>
<feature type="region of interest" description="Disordered" evidence="6">
    <location>
        <begin position="247"/>
        <end position="295"/>
    </location>
</feature>
<feature type="compositionally biased region" description="Low complexity" evidence="6">
    <location>
        <begin position="980"/>
        <end position="993"/>
    </location>
</feature>
<evidence type="ECO:0000256" key="6">
    <source>
        <dbReference type="SAM" id="MobiDB-lite"/>
    </source>
</evidence>
<feature type="compositionally biased region" description="Polar residues" evidence="6">
    <location>
        <begin position="994"/>
        <end position="1016"/>
    </location>
</feature>
<dbReference type="GO" id="GO:0051301">
    <property type="term" value="P:cell division"/>
    <property type="evidence" value="ECO:0007669"/>
    <property type="project" value="UniProtKB-KW"/>
</dbReference>
<evidence type="ECO:0000256" key="2">
    <source>
        <dbReference type="ARBA" id="ARBA00009549"/>
    </source>
</evidence>
<dbReference type="InterPro" id="IPR016024">
    <property type="entry name" value="ARM-type_fold"/>
</dbReference>